<gene>
    <name evidence="1" type="ORF">S01H1_21048</name>
</gene>
<protein>
    <recommendedName>
        <fullName evidence="2">Methyltransferase domain-containing protein</fullName>
    </recommendedName>
</protein>
<evidence type="ECO:0008006" key="2">
    <source>
        <dbReference type="Google" id="ProtNLM"/>
    </source>
</evidence>
<proteinExistence type="predicted"/>
<reference evidence="1" key="1">
    <citation type="journal article" date="2014" name="Front. Microbiol.">
        <title>High frequency of phylogenetically diverse reductive dehalogenase-homologous genes in deep subseafloor sedimentary metagenomes.</title>
        <authorList>
            <person name="Kawai M."/>
            <person name="Futagami T."/>
            <person name="Toyoda A."/>
            <person name="Takaki Y."/>
            <person name="Nishi S."/>
            <person name="Hori S."/>
            <person name="Arai W."/>
            <person name="Tsubouchi T."/>
            <person name="Morono Y."/>
            <person name="Uchiyama I."/>
            <person name="Ito T."/>
            <person name="Fujiyama A."/>
            <person name="Inagaki F."/>
            <person name="Takami H."/>
        </authorList>
    </citation>
    <scope>NUCLEOTIDE SEQUENCE</scope>
    <source>
        <strain evidence="1">Expedition CK06-06</strain>
    </source>
</reference>
<dbReference type="Pfam" id="PF13578">
    <property type="entry name" value="Methyltransf_24"/>
    <property type="match status" value="1"/>
</dbReference>
<name>X0TE03_9ZZZZ</name>
<feature type="non-terminal residue" evidence="1">
    <location>
        <position position="197"/>
    </location>
</feature>
<accession>X0TE03</accession>
<dbReference type="InterPro" id="IPR029063">
    <property type="entry name" value="SAM-dependent_MTases_sf"/>
</dbReference>
<dbReference type="AlphaFoldDB" id="X0TE03"/>
<comment type="caution">
    <text evidence="1">The sequence shown here is derived from an EMBL/GenBank/DDBJ whole genome shotgun (WGS) entry which is preliminary data.</text>
</comment>
<dbReference type="Gene3D" id="3.40.50.150">
    <property type="entry name" value="Vaccinia Virus protein VP39"/>
    <property type="match status" value="1"/>
</dbReference>
<sequence length="197" mass="22669">MNEIIKLEELKEVYTMFGLTRDQVLGKFQLAGREDYARFYTLPIDQHSKYGGKNGLYCYYLYFAIASLVLKNVKNILEIGTNKGKSANLLARLFPGATIYTVDKNEVEDEFKENIKKPNIKFIKSDSFFLPSLDLPKLFELIWIDGALFYPQVKNDIMFAYDHLRRGGFLIKSCFGPSRYTDVGGTINGMRNVIEEK</sequence>
<dbReference type="CDD" id="cd02440">
    <property type="entry name" value="AdoMet_MTases"/>
    <property type="match status" value="1"/>
</dbReference>
<dbReference type="SUPFAM" id="SSF53335">
    <property type="entry name" value="S-adenosyl-L-methionine-dependent methyltransferases"/>
    <property type="match status" value="1"/>
</dbReference>
<evidence type="ECO:0000313" key="1">
    <source>
        <dbReference type="EMBL" id="GAF91768.1"/>
    </source>
</evidence>
<dbReference type="EMBL" id="BARS01011605">
    <property type="protein sequence ID" value="GAF91768.1"/>
    <property type="molecule type" value="Genomic_DNA"/>
</dbReference>
<organism evidence="1">
    <name type="scientific">marine sediment metagenome</name>
    <dbReference type="NCBI Taxonomy" id="412755"/>
    <lineage>
        <taxon>unclassified sequences</taxon>
        <taxon>metagenomes</taxon>
        <taxon>ecological metagenomes</taxon>
    </lineage>
</organism>